<dbReference type="PANTHER" id="PTHR22747:SF39">
    <property type="entry name" value="NUCLEOPLASMIN CORE DOMAIN-CONTAINING PROTEIN"/>
    <property type="match status" value="1"/>
</dbReference>
<organism evidence="5 6">
    <name type="scientific">Erpetoichthys calabaricus</name>
    <name type="common">Rope fish</name>
    <name type="synonym">Calamoichthys calabaricus</name>
    <dbReference type="NCBI Taxonomy" id="27687"/>
    <lineage>
        <taxon>Eukaryota</taxon>
        <taxon>Metazoa</taxon>
        <taxon>Chordata</taxon>
        <taxon>Craniata</taxon>
        <taxon>Vertebrata</taxon>
        <taxon>Euteleostomi</taxon>
        <taxon>Actinopterygii</taxon>
        <taxon>Polypteriformes</taxon>
        <taxon>Polypteridae</taxon>
        <taxon>Erpetoichthys</taxon>
    </lineage>
</organism>
<dbReference type="Pfam" id="PF03066">
    <property type="entry name" value="Nucleoplasmin"/>
    <property type="match status" value="1"/>
</dbReference>
<evidence type="ECO:0000256" key="2">
    <source>
        <dbReference type="ARBA" id="ARBA00010744"/>
    </source>
</evidence>
<name>A0A8C4RDE5_ERPCA</name>
<dbReference type="GO" id="GO:0003682">
    <property type="term" value="F:chromatin binding"/>
    <property type="evidence" value="ECO:0007669"/>
    <property type="project" value="TreeGrafter"/>
</dbReference>
<reference evidence="5" key="1">
    <citation type="submission" date="2021-06" db="EMBL/GenBank/DDBJ databases">
        <authorList>
            <consortium name="Wellcome Sanger Institute Data Sharing"/>
        </authorList>
    </citation>
    <scope>NUCLEOTIDE SEQUENCE [LARGE SCALE GENOMIC DNA]</scope>
</reference>
<dbReference type="GO" id="GO:0042393">
    <property type="term" value="F:histone binding"/>
    <property type="evidence" value="ECO:0007669"/>
    <property type="project" value="TreeGrafter"/>
</dbReference>
<dbReference type="AlphaFoldDB" id="A0A8C4RDE5"/>
<evidence type="ECO:0000313" key="6">
    <source>
        <dbReference type="Proteomes" id="UP000694620"/>
    </source>
</evidence>
<evidence type="ECO:0000256" key="3">
    <source>
        <dbReference type="ARBA" id="ARBA00023242"/>
    </source>
</evidence>
<dbReference type="InterPro" id="IPR004301">
    <property type="entry name" value="Nucleoplasmin"/>
</dbReference>
<dbReference type="GO" id="GO:0005730">
    <property type="term" value="C:nucleolus"/>
    <property type="evidence" value="ECO:0007669"/>
    <property type="project" value="TreeGrafter"/>
</dbReference>
<keyword evidence="3" id="KW-0539">Nucleus</keyword>
<sequence>MDRFNISSLSSLSSLTKKPVCVMWGCILTGNQRQFVFEVNDLLEHQLFIKTICLDAAAKDELHVVEVQSMITAKSIPIASLKPSIMPMVSLYGLEVNLPVTFNLHSGGGPVYIYGQHITIDDSEEAVEEESHEHLGPSSFY</sequence>
<accession>A0A8C4RDE5</accession>
<dbReference type="GO" id="GO:0006338">
    <property type="term" value="P:chromatin remodeling"/>
    <property type="evidence" value="ECO:0007669"/>
    <property type="project" value="TreeGrafter"/>
</dbReference>
<reference evidence="5" key="2">
    <citation type="submission" date="2025-08" db="UniProtKB">
        <authorList>
            <consortium name="Ensembl"/>
        </authorList>
    </citation>
    <scope>IDENTIFICATION</scope>
</reference>
<comment type="similarity">
    <text evidence="2">Belongs to the nucleoplasmin family.</text>
</comment>
<dbReference type="Proteomes" id="UP000694620">
    <property type="component" value="Chromosome 1"/>
</dbReference>
<dbReference type="GO" id="GO:0005737">
    <property type="term" value="C:cytoplasm"/>
    <property type="evidence" value="ECO:0007669"/>
    <property type="project" value="TreeGrafter"/>
</dbReference>
<reference evidence="5" key="3">
    <citation type="submission" date="2025-09" db="UniProtKB">
        <authorList>
            <consortium name="Ensembl"/>
        </authorList>
    </citation>
    <scope>IDENTIFICATION</scope>
</reference>
<dbReference type="GO" id="GO:0003723">
    <property type="term" value="F:RNA binding"/>
    <property type="evidence" value="ECO:0007669"/>
    <property type="project" value="TreeGrafter"/>
</dbReference>
<dbReference type="PANTHER" id="PTHR22747">
    <property type="entry name" value="NUCLEOPLASMIN"/>
    <property type="match status" value="1"/>
</dbReference>
<dbReference type="GO" id="GO:0005654">
    <property type="term" value="C:nucleoplasm"/>
    <property type="evidence" value="ECO:0007669"/>
    <property type="project" value="TreeGrafter"/>
</dbReference>
<feature type="domain" description="Nucleoplasmin core" evidence="4">
    <location>
        <begin position="23"/>
        <end position="118"/>
    </location>
</feature>
<protein>
    <submittedName>
        <fullName evidence="5">Nucleophosmin/nucleoplasmin, 2a</fullName>
    </submittedName>
</protein>
<comment type="subcellular location">
    <subcellularLocation>
        <location evidence="1">Nucleus</location>
    </subcellularLocation>
</comment>
<keyword evidence="6" id="KW-1185">Reference proteome</keyword>
<evidence type="ECO:0000313" key="5">
    <source>
        <dbReference type="Ensembl" id="ENSECRP00000000463.1"/>
    </source>
</evidence>
<dbReference type="Ensembl" id="ENSECRT00000000474.1">
    <property type="protein sequence ID" value="ENSECRP00000000463.1"/>
    <property type="gene ID" value="ENSECRG00000000269.1"/>
</dbReference>
<evidence type="ECO:0000259" key="4">
    <source>
        <dbReference type="Pfam" id="PF03066"/>
    </source>
</evidence>
<dbReference type="Gene3D" id="2.60.120.340">
    <property type="entry name" value="Nucleoplasmin core domain"/>
    <property type="match status" value="1"/>
</dbReference>
<dbReference type="InterPro" id="IPR036824">
    <property type="entry name" value="Nucleoplasmin_core_dom_sf"/>
</dbReference>
<dbReference type="GeneTree" id="ENSGT00940000161418"/>
<dbReference type="InterPro" id="IPR024057">
    <property type="entry name" value="Nucleoplasmin_core_dom"/>
</dbReference>
<dbReference type="SUPFAM" id="SSF69203">
    <property type="entry name" value="Nucleoplasmin-like core domain"/>
    <property type="match status" value="1"/>
</dbReference>
<evidence type="ECO:0000256" key="1">
    <source>
        <dbReference type="ARBA" id="ARBA00004123"/>
    </source>
</evidence>
<proteinExistence type="inferred from homology"/>